<feature type="transmembrane region" description="Helical" evidence="2">
    <location>
        <begin position="12"/>
        <end position="29"/>
    </location>
</feature>
<evidence type="ECO:0000256" key="1">
    <source>
        <dbReference type="ARBA" id="ARBA00022801"/>
    </source>
</evidence>
<keyword evidence="1 4" id="KW-0378">Hydrolase</keyword>
<dbReference type="InterPro" id="IPR019826">
    <property type="entry name" value="Carboxylesterase_B_AS"/>
</dbReference>
<dbReference type="PANTHER" id="PTHR48081:SF6">
    <property type="entry name" value="PEPTIDASE S9 PROLYL OLIGOPEPTIDASE CATALYTIC DOMAIN-CONTAINING PROTEIN"/>
    <property type="match status" value="1"/>
</dbReference>
<keyword evidence="2" id="KW-0812">Transmembrane</keyword>
<dbReference type="PROSITE" id="PS00122">
    <property type="entry name" value="CARBOXYLESTERASE_B_1"/>
    <property type="match status" value="1"/>
</dbReference>
<keyword evidence="5" id="KW-1185">Reference proteome</keyword>
<feature type="domain" description="BD-FAE-like" evidence="3">
    <location>
        <begin position="79"/>
        <end position="279"/>
    </location>
</feature>
<evidence type="ECO:0000313" key="4">
    <source>
        <dbReference type="EMBL" id="MFC3209702.1"/>
    </source>
</evidence>
<proteinExistence type="predicted"/>
<name>A0ABV7KJH1_PLAOK</name>
<keyword evidence="2" id="KW-0472">Membrane</keyword>
<organism evidence="4 5">
    <name type="scientific">Planomicrobium okeanokoites</name>
    <name type="common">Planococcus okeanokoites</name>
    <name type="synonym">Flavobacterium okeanokoites</name>
    <dbReference type="NCBI Taxonomy" id="244"/>
    <lineage>
        <taxon>Bacteria</taxon>
        <taxon>Bacillati</taxon>
        <taxon>Bacillota</taxon>
        <taxon>Bacilli</taxon>
        <taxon>Bacillales</taxon>
        <taxon>Caryophanaceae</taxon>
        <taxon>Planomicrobium</taxon>
    </lineage>
</organism>
<dbReference type="InterPro" id="IPR049492">
    <property type="entry name" value="BD-FAE-like_dom"/>
</dbReference>
<reference evidence="5" key="1">
    <citation type="journal article" date="2019" name="Int. J. Syst. Evol. Microbiol.">
        <title>The Global Catalogue of Microorganisms (GCM) 10K type strain sequencing project: providing services to taxonomists for standard genome sequencing and annotation.</title>
        <authorList>
            <consortium name="The Broad Institute Genomics Platform"/>
            <consortium name="The Broad Institute Genome Sequencing Center for Infectious Disease"/>
            <person name="Wu L."/>
            <person name="Ma J."/>
        </authorList>
    </citation>
    <scope>NUCLEOTIDE SEQUENCE [LARGE SCALE GENOMIC DNA]</scope>
    <source>
        <strain evidence="5">CCM 320</strain>
    </source>
</reference>
<dbReference type="Pfam" id="PF20434">
    <property type="entry name" value="BD-FAE"/>
    <property type="match status" value="1"/>
</dbReference>
<dbReference type="EMBL" id="JBHRUJ010000001">
    <property type="protein sequence ID" value="MFC3209702.1"/>
    <property type="molecule type" value="Genomic_DNA"/>
</dbReference>
<dbReference type="SUPFAM" id="SSF53474">
    <property type="entry name" value="alpha/beta-Hydrolases"/>
    <property type="match status" value="1"/>
</dbReference>
<dbReference type="GO" id="GO:0016787">
    <property type="term" value="F:hydrolase activity"/>
    <property type="evidence" value="ECO:0007669"/>
    <property type="project" value="UniProtKB-KW"/>
</dbReference>
<comment type="caution">
    <text evidence="4">The sequence shown here is derived from an EMBL/GenBank/DDBJ whole genome shotgun (WGS) entry which is preliminary data.</text>
</comment>
<dbReference type="RefSeq" id="WP_240633608.1">
    <property type="nucleotide sequence ID" value="NZ_JBHRUJ010000001.1"/>
</dbReference>
<evidence type="ECO:0000256" key="2">
    <source>
        <dbReference type="SAM" id="Phobius"/>
    </source>
</evidence>
<sequence length="331" mass="36124">MKKPANFMLNKIWIFPVIIGLTLLAVLFMEDMMTPKDAVASREPAGSAVFAPPPYIEEVRAEVTVIPDLIYEEESDALLDLYIPATLDEPVPVILWIHGGGYVGGSKDSRRDYAMTLAHEGYLVANMDYGLAPEQLYPGPIFQANAALAYLQKHAAEFGGDMDRIFIGGDSAGAQIASQLSAVISNEGLASSMGLTPSVDSEKLRGALLFCGLYNMATVSDTGFPNIDYFLNTYTGTTAFENFRDLEELSTVKHITADFPDTFISVGDGDPLASQSIELASIIRSHGITVETMFFEGSEKNLQHEFQYALDTLDAQETLSETLDFLSVKSR</sequence>
<evidence type="ECO:0000313" key="5">
    <source>
        <dbReference type="Proteomes" id="UP001595625"/>
    </source>
</evidence>
<dbReference type="Proteomes" id="UP001595625">
    <property type="component" value="Unassembled WGS sequence"/>
</dbReference>
<gene>
    <name evidence="4" type="ORF">ACFOEJ_01260</name>
</gene>
<evidence type="ECO:0000259" key="3">
    <source>
        <dbReference type="Pfam" id="PF20434"/>
    </source>
</evidence>
<accession>A0ABV7KJH1</accession>
<dbReference type="Gene3D" id="3.40.50.1820">
    <property type="entry name" value="alpha/beta hydrolase"/>
    <property type="match status" value="1"/>
</dbReference>
<dbReference type="PANTHER" id="PTHR48081">
    <property type="entry name" value="AB HYDROLASE SUPERFAMILY PROTEIN C4A8.06C"/>
    <property type="match status" value="1"/>
</dbReference>
<protein>
    <submittedName>
        <fullName evidence="4">Alpha/beta hydrolase</fullName>
    </submittedName>
</protein>
<keyword evidence="2" id="KW-1133">Transmembrane helix</keyword>
<dbReference type="InterPro" id="IPR029058">
    <property type="entry name" value="AB_hydrolase_fold"/>
</dbReference>
<dbReference type="InterPro" id="IPR050300">
    <property type="entry name" value="GDXG_lipolytic_enzyme"/>
</dbReference>